<keyword evidence="1" id="KW-1133">Transmembrane helix</keyword>
<proteinExistence type="predicted"/>
<evidence type="ECO:0008006" key="3">
    <source>
        <dbReference type="Google" id="ProtNLM"/>
    </source>
</evidence>
<feature type="transmembrane region" description="Helical" evidence="1">
    <location>
        <begin position="184"/>
        <end position="202"/>
    </location>
</feature>
<accession>A0A381V7L6</accession>
<feature type="transmembrane region" description="Helical" evidence="1">
    <location>
        <begin position="456"/>
        <end position="478"/>
    </location>
</feature>
<sequence>MLMKWLSRGIQMPAALVLTGAVLALCLSSYPIIFFDKSYVSPGYGPQMLYDGLPIVPGYSSTDTENLSADAGAMPWAILPYSRVQHEAVFEHGEFPLWNRYNSAGVPLFGQGQSEFLDPLHWIAVAGEGNSWAWDLKFLLSKLVFLVGIGACILLMTGNKVATIAVTISAAFIGFFYFRFNHPVYFNLTYAPWVFYGYLQLVRIIELDRSSGPYRWRALPVVVIFAASVLLLFAGTPKEGIILFGGLHLAGLTGVTVASRGSKALLSNVGVLLMLWVSIALATAPHWLIFLDTLSKVSTVYDTPNCNFASRPWQFVDTFFLGPKDRPWSEPNINTFIWVSGVAAFFAVSRWVRKPLFWMITFPLLGLLAFAYGVVPNSICRQIPFVGVIHHINSTFFTSALVFAVLLAGLGLASVLSDVVTNKNRVMWTAYSVITGALLAWWAYPHYDSYEYATSVAGMLSVLSIAGVTVMFLSGIWLSGRKSGYSTSTIAFLLVIFVLVHFYHGLHLNTGHEELDKLLINPTPRADLLQDSPAVSLLHLDSTEPNSSFMSNRSIGLNDRSGLITQVMEFARQSGGSEKDILLYEVDLRHAITESNDALTANAHVYNYLRGVGAKVDSLDGIIVVDDLLNEKKRDQFSEQLVKISRDPHRVLGEGRTPMSGFYAFLHLESLNGPDALMSERYMALLDALGWVRPPRESWLRTMNSEDITPLQPLLDLLNVGYFLSFRKDLNVFHLVSNTAQFGQFGEHGSNVSSLATLALKHHPDISIDRVRCASNGLQPDGKPDNVFSLTLDKLDSSRSISLINAMRLERGRPNGVYHTGGNNYVLGVSEELTSPLLNDKHGIIRIPIISKTMQLWLFGCADGFDELGTEYVARVVVDRNPPIQLVYQKDLNVWARESTWPRAFFVDSVATYTDVEDFADFVRQADGLPLAAVEGKWLVVPEEARTVVPAVDYKLTNNSTSFRLNAPNPGIVVLTEVNIPGDVHVTVNNESGQVLTVNHAFRGVEIPDAGDYEITFTYRPELWNVSLALSGCGLLILVVIVIVFSKNKSLRSAFAT</sequence>
<evidence type="ECO:0000313" key="2">
    <source>
        <dbReference type="EMBL" id="SVA35758.1"/>
    </source>
</evidence>
<organism evidence="2">
    <name type="scientific">marine metagenome</name>
    <dbReference type="NCBI Taxonomy" id="408172"/>
    <lineage>
        <taxon>unclassified sequences</taxon>
        <taxon>metagenomes</taxon>
        <taxon>ecological metagenomes</taxon>
    </lineage>
</organism>
<keyword evidence="1" id="KW-0472">Membrane</keyword>
<feature type="transmembrane region" description="Helical" evidence="1">
    <location>
        <begin position="161"/>
        <end position="178"/>
    </location>
</feature>
<dbReference type="AlphaFoldDB" id="A0A381V7L6"/>
<keyword evidence="1" id="KW-0812">Transmembrane</keyword>
<feature type="transmembrane region" description="Helical" evidence="1">
    <location>
        <begin position="428"/>
        <end position="444"/>
    </location>
</feature>
<feature type="transmembrane region" description="Helical" evidence="1">
    <location>
        <begin position="1023"/>
        <end position="1045"/>
    </location>
</feature>
<reference evidence="2" key="1">
    <citation type="submission" date="2018-05" db="EMBL/GenBank/DDBJ databases">
        <authorList>
            <person name="Lanie J.A."/>
            <person name="Ng W.-L."/>
            <person name="Kazmierczak K.M."/>
            <person name="Andrzejewski T.M."/>
            <person name="Davidsen T.M."/>
            <person name="Wayne K.J."/>
            <person name="Tettelin H."/>
            <person name="Glass J.I."/>
            <person name="Rusch D."/>
            <person name="Podicherti R."/>
            <person name="Tsui H.-C.T."/>
            <person name="Winkler M.E."/>
        </authorList>
    </citation>
    <scope>NUCLEOTIDE SEQUENCE</scope>
</reference>
<feature type="transmembrane region" description="Helical" evidence="1">
    <location>
        <begin position="395"/>
        <end position="416"/>
    </location>
</feature>
<feature type="transmembrane region" description="Helical" evidence="1">
    <location>
        <begin position="356"/>
        <end position="375"/>
    </location>
</feature>
<gene>
    <name evidence="2" type="ORF">METZ01_LOCUS88612</name>
</gene>
<feature type="transmembrane region" description="Helical" evidence="1">
    <location>
        <begin position="138"/>
        <end position="156"/>
    </location>
</feature>
<feature type="transmembrane region" description="Helical" evidence="1">
    <location>
        <begin position="240"/>
        <end position="258"/>
    </location>
</feature>
<feature type="transmembrane region" description="Helical" evidence="1">
    <location>
        <begin position="485"/>
        <end position="503"/>
    </location>
</feature>
<name>A0A381V7L6_9ZZZZ</name>
<feature type="transmembrane region" description="Helical" evidence="1">
    <location>
        <begin position="214"/>
        <end position="234"/>
    </location>
</feature>
<feature type="transmembrane region" description="Helical" evidence="1">
    <location>
        <begin position="265"/>
        <end position="289"/>
    </location>
</feature>
<feature type="transmembrane region" description="Helical" evidence="1">
    <location>
        <begin position="333"/>
        <end position="349"/>
    </location>
</feature>
<dbReference type="EMBL" id="UINC01007940">
    <property type="protein sequence ID" value="SVA35758.1"/>
    <property type="molecule type" value="Genomic_DNA"/>
</dbReference>
<protein>
    <recommendedName>
        <fullName evidence="3">Membrane protein 6-pyruvoyl-tetrahydropterin synthase-related domain-containing protein</fullName>
    </recommendedName>
</protein>
<evidence type="ECO:0000256" key="1">
    <source>
        <dbReference type="SAM" id="Phobius"/>
    </source>
</evidence>